<dbReference type="RefSeq" id="WP_353894265.1">
    <property type="nucleotide sequence ID" value="NZ_CP159485.1"/>
</dbReference>
<accession>A0AAU8HWC5</accession>
<name>A0AAU8HWC5_9FIRM</name>
<reference evidence="1" key="1">
    <citation type="journal article" date="2018" name="Antonie Van Leeuwenhoek">
        <title>Proteinivorax hydrogeniformans sp. nov., an anaerobic, haloalkaliphilic bacterium fermenting proteinaceous compounds with high hydrogen production.</title>
        <authorList>
            <person name="Boltyanskaya Y."/>
            <person name="Detkova E."/>
            <person name="Pimenov N."/>
            <person name="Kevbrin V."/>
        </authorList>
    </citation>
    <scope>NUCLEOTIDE SEQUENCE</scope>
    <source>
        <strain evidence="1">Z-710</strain>
    </source>
</reference>
<protein>
    <submittedName>
        <fullName evidence="1">Uncharacterized protein</fullName>
    </submittedName>
</protein>
<organism evidence="1">
    <name type="scientific">Proteinivorax hydrogeniformans</name>
    <dbReference type="NCBI Taxonomy" id="1826727"/>
    <lineage>
        <taxon>Bacteria</taxon>
        <taxon>Bacillati</taxon>
        <taxon>Bacillota</taxon>
        <taxon>Clostridia</taxon>
        <taxon>Eubacteriales</taxon>
        <taxon>Proteinivoracaceae</taxon>
        <taxon>Proteinivorax</taxon>
    </lineage>
</organism>
<proteinExistence type="predicted"/>
<reference evidence="1" key="2">
    <citation type="submission" date="2024-06" db="EMBL/GenBank/DDBJ databases">
        <authorList>
            <person name="Petrova K.O."/>
            <person name="Toshchakov S.V."/>
            <person name="Boltjanskaja Y.V."/>
            <person name="Kevbrin V.V."/>
        </authorList>
    </citation>
    <scope>NUCLEOTIDE SEQUENCE</scope>
    <source>
        <strain evidence="1">Z-710</strain>
    </source>
</reference>
<gene>
    <name evidence="1" type="ORF">PRVXH_001060</name>
</gene>
<dbReference type="EMBL" id="CP159485">
    <property type="protein sequence ID" value="XCI29718.1"/>
    <property type="molecule type" value="Genomic_DNA"/>
</dbReference>
<dbReference type="AlphaFoldDB" id="A0AAU8HWC5"/>
<evidence type="ECO:0000313" key="1">
    <source>
        <dbReference type="EMBL" id="XCI29718.1"/>
    </source>
</evidence>
<sequence>MSPQSALPHEGFGILPAGRIVIVVRSGKLEVGVIFGNHIGKPKWPEYLEVPRF</sequence>